<organism evidence="1 2">
    <name type="scientific">Sphingomonas montanisoli</name>
    <dbReference type="NCBI Taxonomy" id="2606412"/>
    <lineage>
        <taxon>Bacteria</taxon>
        <taxon>Pseudomonadati</taxon>
        <taxon>Pseudomonadota</taxon>
        <taxon>Alphaproteobacteria</taxon>
        <taxon>Sphingomonadales</taxon>
        <taxon>Sphingomonadaceae</taxon>
        <taxon>Sphingomonas</taxon>
    </lineage>
</organism>
<dbReference type="RefSeq" id="WP_149522400.1">
    <property type="nucleotide sequence ID" value="NZ_VTOU01000003.1"/>
</dbReference>
<keyword evidence="2" id="KW-1185">Reference proteome</keyword>
<evidence type="ECO:0000313" key="2">
    <source>
        <dbReference type="Proteomes" id="UP000322077"/>
    </source>
</evidence>
<dbReference type="EMBL" id="VTOU01000003">
    <property type="protein sequence ID" value="TZG25592.1"/>
    <property type="molecule type" value="Genomic_DNA"/>
</dbReference>
<sequence length="332" mass="36954">MFRTRTLFVIGAGASCEFNFPSGPTLLQRIAKNVNLHWKRQGLDQGNIVVERTLRTLADGDKERLEALVSGGRRIAQAASIGRSIDNVIEQQESADAEIVGKIGIVQAIIAAEADSPLMSTTDACAGTWLHGLAQQLTENVSRSRVEDIFENVRFISFNYDRCLEHFLPTALSLAYGIPGDEARKIVARQVIVHPYGTLGMLPWQTPASNGVDFGIPTPNFMTSSWENIQTFSESTRDPKITRSVEEYVAWANRIAFLGFGFHRPNIEMLRQGEIANAREVLGTIYDVPAPETHLIRQSMSSFLKYGDPDRPKTYNVKCAEFMRQNFAVLTS</sequence>
<name>A0A5D9C2V0_9SPHN</name>
<protein>
    <recommendedName>
        <fullName evidence="3">SIR2-like domain-containing protein</fullName>
    </recommendedName>
</protein>
<dbReference type="PROSITE" id="PS51257">
    <property type="entry name" value="PROKAR_LIPOPROTEIN"/>
    <property type="match status" value="1"/>
</dbReference>
<dbReference type="AlphaFoldDB" id="A0A5D9C2V0"/>
<comment type="caution">
    <text evidence="1">The sequence shown here is derived from an EMBL/GenBank/DDBJ whole genome shotgun (WGS) entry which is preliminary data.</text>
</comment>
<accession>A0A5D9C2V0</accession>
<evidence type="ECO:0008006" key="3">
    <source>
        <dbReference type="Google" id="ProtNLM"/>
    </source>
</evidence>
<reference evidence="1 2" key="1">
    <citation type="submission" date="2019-08" db="EMBL/GenBank/DDBJ databases">
        <authorList>
            <person name="Wang G."/>
            <person name="Xu Z."/>
        </authorList>
    </citation>
    <scope>NUCLEOTIDE SEQUENCE [LARGE SCALE GENOMIC DNA]</scope>
    <source>
        <strain evidence="1 2">ZX</strain>
    </source>
</reference>
<evidence type="ECO:0000313" key="1">
    <source>
        <dbReference type="EMBL" id="TZG25592.1"/>
    </source>
</evidence>
<dbReference type="Proteomes" id="UP000322077">
    <property type="component" value="Unassembled WGS sequence"/>
</dbReference>
<proteinExistence type="predicted"/>
<gene>
    <name evidence="1" type="ORF">FYJ91_11235</name>
</gene>